<dbReference type="AlphaFoldDB" id="A0A2Z4YQP7"/>
<name>A0A2Z4YQP7_RHILE</name>
<protein>
    <recommendedName>
        <fullName evidence="3">Serine kinase</fullName>
    </recommendedName>
</protein>
<proteinExistence type="predicted"/>
<dbReference type="SUPFAM" id="SSF53795">
    <property type="entry name" value="PEP carboxykinase-like"/>
    <property type="match status" value="1"/>
</dbReference>
<geneLocation type="plasmid" evidence="1 2">
    <name>unnamed2</name>
</geneLocation>
<dbReference type="EMBL" id="CP030762">
    <property type="protein sequence ID" value="AXA43694.1"/>
    <property type="molecule type" value="Genomic_DNA"/>
</dbReference>
<evidence type="ECO:0000313" key="2">
    <source>
        <dbReference type="Proteomes" id="UP000251166"/>
    </source>
</evidence>
<evidence type="ECO:0008006" key="3">
    <source>
        <dbReference type="Google" id="ProtNLM"/>
    </source>
</evidence>
<dbReference type="InterPro" id="IPR027417">
    <property type="entry name" value="P-loop_NTPase"/>
</dbReference>
<dbReference type="Gene3D" id="3.40.50.300">
    <property type="entry name" value="P-loop containing nucleotide triphosphate hydrolases"/>
    <property type="match status" value="1"/>
</dbReference>
<sequence length="397" mass="44108">MECRDLNQLMRNKRAALDAVGACTRHFKVNLHGHSVIFSFQDEDLNKILLFLFGSQAEITQVPTLQLDSDQTMWRIAILASDAIFEGWKNVGEVVPQAAFSQLKSYWRPDFAAAFLALTPDLTVVRHKEPFAGLTMLVPDERLIIYVRPRSEPIFVPHVDTLAGYIWRCAMWRDGSVDLHSATVSHLGCGIVIIGPKMAGKTSLAMHFLAHGAQLLGSDFCEIAVAHDGRLRAKAIPQICRITPETVSDNAVLSGAIDVKCRFGTSYREGVVFSHGKFEFFAPGVDVIFERPVNIVSMSVDLIIFPKFSRELERQRITSLNGQIACEKLATAILHDRPLADWLPLPEVASRASLEAPTLSRLADIPVKAFQMEFGQEPSLDWAELDGLIKANQTQQS</sequence>
<dbReference type="Proteomes" id="UP000251166">
    <property type="component" value="Plasmid unnamed2"/>
</dbReference>
<reference evidence="1 2" key="1">
    <citation type="submission" date="2018-07" db="EMBL/GenBank/DDBJ databases">
        <title>Rhizobium leguminosarum strain:ATCC 14479 Genome sequencing and assembly.</title>
        <authorList>
            <person name="Chakraborty R."/>
        </authorList>
    </citation>
    <scope>NUCLEOTIDE SEQUENCE [LARGE SCALE GENOMIC DNA]</scope>
    <source>
        <strain evidence="1 2">ATCC 14479</strain>
        <plasmid evidence="2">Plasmid unnamed2</plasmid>
    </source>
</reference>
<evidence type="ECO:0000313" key="1">
    <source>
        <dbReference type="EMBL" id="AXA43694.1"/>
    </source>
</evidence>
<accession>A0A2Z4YQP7</accession>
<gene>
    <name evidence="1" type="ORF">DLJ82_7449</name>
</gene>
<keyword evidence="1" id="KW-0614">Plasmid</keyword>
<organism evidence="1 2">
    <name type="scientific">Rhizobium leguminosarum</name>
    <dbReference type="NCBI Taxonomy" id="384"/>
    <lineage>
        <taxon>Bacteria</taxon>
        <taxon>Pseudomonadati</taxon>
        <taxon>Pseudomonadota</taxon>
        <taxon>Alphaproteobacteria</taxon>
        <taxon>Hyphomicrobiales</taxon>
        <taxon>Rhizobiaceae</taxon>
        <taxon>Rhizobium/Agrobacterium group</taxon>
        <taxon>Rhizobium</taxon>
    </lineage>
</organism>